<keyword evidence="2" id="KW-1185">Reference proteome</keyword>
<dbReference type="EMBL" id="JACSQB010000048">
    <property type="protein sequence ID" value="MBD8046694.1"/>
    <property type="molecule type" value="Genomic_DNA"/>
</dbReference>
<accession>A0ABR8YR12</accession>
<organism evidence="1 2">
    <name type="scientific">Clostridium faecium</name>
    <dbReference type="NCBI Taxonomy" id="2762223"/>
    <lineage>
        <taxon>Bacteria</taxon>
        <taxon>Bacillati</taxon>
        <taxon>Bacillota</taxon>
        <taxon>Clostridia</taxon>
        <taxon>Eubacteriales</taxon>
        <taxon>Clostridiaceae</taxon>
        <taxon>Clostridium</taxon>
    </lineage>
</organism>
<dbReference type="Proteomes" id="UP000627166">
    <property type="component" value="Unassembled WGS sequence"/>
</dbReference>
<reference evidence="1 2" key="1">
    <citation type="submission" date="2020-08" db="EMBL/GenBank/DDBJ databases">
        <title>A Genomic Blueprint of the Chicken Gut Microbiome.</title>
        <authorList>
            <person name="Gilroy R."/>
            <person name="Ravi A."/>
            <person name="Getino M."/>
            <person name="Pursley I."/>
            <person name="Horton D.L."/>
            <person name="Alikhan N.-F."/>
            <person name="Baker D."/>
            <person name="Gharbi K."/>
            <person name="Hall N."/>
            <person name="Watson M."/>
            <person name="Adriaenssens E.M."/>
            <person name="Foster-Nyarko E."/>
            <person name="Jarju S."/>
            <person name="Secka A."/>
            <person name="Antonio M."/>
            <person name="Oren A."/>
            <person name="Chaudhuri R."/>
            <person name="La Ragione R.M."/>
            <person name="Hildebrand F."/>
            <person name="Pallen M.J."/>
        </authorList>
    </citation>
    <scope>NUCLEOTIDE SEQUENCE [LARGE SCALE GENOMIC DNA]</scope>
    <source>
        <strain evidence="1 2">N37</strain>
    </source>
</reference>
<proteinExistence type="predicted"/>
<evidence type="ECO:0000313" key="1">
    <source>
        <dbReference type="EMBL" id="MBD8046694.1"/>
    </source>
</evidence>
<sequence length="138" mass="15232">MIENPGPLAKIDGQPASNFYGGKYNTEVLTEDRIYYRAGQDGKPLGQWFTSEPAESVAKVRIDTAVKEQWIDQFTGEITGTSIIDTNYAIKIPKGTTVYTGPVGYQGGVYLGGDDIIQTFIQEPWKLNVEVISKIPLK</sequence>
<name>A0ABR8YR12_9CLOT</name>
<evidence type="ECO:0000313" key="2">
    <source>
        <dbReference type="Proteomes" id="UP000627166"/>
    </source>
</evidence>
<protein>
    <submittedName>
        <fullName evidence="1">Uncharacterized protein</fullName>
    </submittedName>
</protein>
<gene>
    <name evidence="1" type="ORF">H9637_06490</name>
</gene>
<dbReference type="RefSeq" id="WP_191739669.1">
    <property type="nucleotide sequence ID" value="NZ_JACSQB010000048.1"/>
</dbReference>
<comment type="caution">
    <text evidence="1">The sequence shown here is derived from an EMBL/GenBank/DDBJ whole genome shotgun (WGS) entry which is preliminary data.</text>
</comment>